<dbReference type="GO" id="GO:0032154">
    <property type="term" value="C:cleavage furrow"/>
    <property type="evidence" value="ECO:0007669"/>
    <property type="project" value="TreeGrafter"/>
</dbReference>
<keyword evidence="3" id="KW-0862">Zinc</keyword>
<evidence type="ECO:0000256" key="3">
    <source>
        <dbReference type="ARBA" id="ARBA00022833"/>
    </source>
</evidence>
<evidence type="ECO:0000256" key="4">
    <source>
        <dbReference type="PROSITE-ProRule" id="PRU00091"/>
    </source>
</evidence>
<dbReference type="GeneID" id="101746517"/>
<dbReference type="EnsemblMetazoa" id="XM_038020304.1">
    <property type="protein sequence ID" value="XP_037876232.1"/>
    <property type="gene ID" value="LOC101746517"/>
</dbReference>
<dbReference type="InterPro" id="IPR011011">
    <property type="entry name" value="Znf_FYVE_PHD"/>
</dbReference>
<dbReference type="SMR" id="A0A8R2M738"/>
<dbReference type="GO" id="GO:0005813">
    <property type="term" value="C:centrosome"/>
    <property type="evidence" value="ECO:0007669"/>
    <property type="project" value="TreeGrafter"/>
</dbReference>
<dbReference type="PANTHER" id="PTHR46603">
    <property type="entry name" value="ABSCISSION/NOCUT CHECKPOINT REGULATOR"/>
    <property type="match status" value="1"/>
</dbReference>
<sequence length="304" mass="34550">MACNTCAKPFNLLRKEKGCPGCGFSYCSKCLDHKMFLEKLNAEAKVCVQCKKKSNYDKKIEPPSAYFKRLATVQPPDPNDSNTNYAGASSKDNEILKRLQNLKQEQVHKKVSTDDEIAQRLKNIKGDLPSASVSEIEARLANLRGVPVQSHCKPILPTPDLRTEQEQADDLMKQYLEQVNIDTKYKDDFNDIIDSIESRVQKLKSSSTEISEDKSKLLSNNNTELDEEETVNKIIEKIKADPSLDETVDSPTKNDELPFCEICNEDAVLRCLGCRYLFCKLCFMEHKDDDDGCDRYENYQPPTN</sequence>
<dbReference type="InterPro" id="IPR017455">
    <property type="entry name" value="Znf_FYVE-rel"/>
</dbReference>
<dbReference type="Proteomes" id="UP000005204">
    <property type="component" value="Unassembled WGS sequence"/>
</dbReference>
<protein>
    <recommendedName>
        <fullName evidence="5">FYVE-type domain-containing protein</fullName>
    </recommendedName>
</protein>
<dbReference type="SUPFAM" id="SSF57903">
    <property type="entry name" value="FYVE/PHD zinc finger"/>
    <property type="match status" value="1"/>
</dbReference>
<organism evidence="6 7">
    <name type="scientific">Bombyx mori</name>
    <name type="common">Silk moth</name>
    <dbReference type="NCBI Taxonomy" id="7091"/>
    <lineage>
        <taxon>Eukaryota</taxon>
        <taxon>Metazoa</taxon>
        <taxon>Ecdysozoa</taxon>
        <taxon>Arthropoda</taxon>
        <taxon>Hexapoda</taxon>
        <taxon>Insecta</taxon>
        <taxon>Pterygota</taxon>
        <taxon>Neoptera</taxon>
        <taxon>Endopterygota</taxon>
        <taxon>Lepidoptera</taxon>
        <taxon>Glossata</taxon>
        <taxon>Ditrysia</taxon>
        <taxon>Bombycoidea</taxon>
        <taxon>Bombycidae</taxon>
        <taxon>Bombycinae</taxon>
        <taxon>Bombyx</taxon>
    </lineage>
</organism>
<evidence type="ECO:0000313" key="6">
    <source>
        <dbReference type="EnsemblMetazoa" id="XP_037876232.1"/>
    </source>
</evidence>
<dbReference type="GO" id="GO:0032266">
    <property type="term" value="F:phosphatidylinositol-3-phosphate binding"/>
    <property type="evidence" value="ECO:0007669"/>
    <property type="project" value="TreeGrafter"/>
</dbReference>
<dbReference type="SUPFAM" id="SSF57845">
    <property type="entry name" value="B-box zinc-binding domain"/>
    <property type="match status" value="1"/>
</dbReference>
<accession>A0A8R2M738</accession>
<feature type="domain" description="FYVE-type" evidence="5">
    <location>
        <begin position="1"/>
        <end position="55"/>
    </location>
</feature>
<dbReference type="PANTHER" id="PTHR46603:SF1">
    <property type="entry name" value="ABSCISSION_NOCUT CHECKPOINT REGULATOR"/>
    <property type="match status" value="1"/>
</dbReference>
<dbReference type="InterPro" id="IPR000306">
    <property type="entry name" value="Znf_FYVE"/>
</dbReference>
<dbReference type="AlphaFoldDB" id="A0A8R2M738"/>
<dbReference type="PROSITE" id="PS50178">
    <property type="entry name" value="ZF_FYVE"/>
    <property type="match status" value="1"/>
</dbReference>
<dbReference type="GO" id="GO:0008270">
    <property type="term" value="F:zinc ion binding"/>
    <property type="evidence" value="ECO:0007669"/>
    <property type="project" value="UniProtKB-KW"/>
</dbReference>
<keyword evidence="1" id="KW-0479">Metal-binding</keyword>
<dbReference type="Pfam" id="PF22586">
    <property type="entry name" value="ANCHR-like_BBOX"/>
    <property type="match status" value="1"/>
</dbReference>
<dbReference type="CDD" id="cd00065">
    <property type="entry name" value="FYVE_like_SF"/>
    <property type="match status" value="1"/>
</dbReference>
<dbReference type="GO" id="GO:0009838">
    <property type="term" value="P:abscission"/>
    <property type="evidence" value="ECO:0007669"/>
    <property type="project" value="TreeGrafter"/>
</dbReference>
<evidence type="ECO:0000256" key="1">
    <source>
        <dbReference type="ARBA" id="ARBA00022723"/>
    </source>
</evidence>
<dbReference type="InterPro" id="IPR013083">
    <property type="entry name" value="Znf_RING/FYVE/PHD"/>
</dbReference>
<dbReference type="GO" id="GO:0030496">
    <property type="term" value="C:midbody"/>
    <property type="evidence" value="ECO:0007669"/>
    <property type="project" value="TreeGrafter"/>
</dbReference>
<keyword evidence="2 4" id="KW-0863">Zinc-finger</keyword>
<proteinExistence type="predicted"/>
<keyword evidence="7" id="KW-1185">Reference proteome</keyword>
<dbReference type="Gene3D" id="3.30.40.10">
    <property type="entry name" value="Zinc/RING finger domain, C3HC4 (zinc finger)"/>
    <property type="match status" value="1"/>
</dbReference>
<evidence type="ECO:0000313" key="7">
    <source>
        <dbReference type="Proteomes" id="UP000005204"/>
    </source>
</evidence>
<dbReference type="Pfam" id="PF01363">
    <property type="entry name" value="FYVE"/>
    <property type="match status" value="1"/>
</dbReference>
<reference evidence="7" key="1">
    <citation type="journal article" date="2008" name="Insect Biochem. Mol. Biol.">
        <title>The genome of a lepidopteran model insect, the silkworm Bombyx mori.</title>
        <authorList>
            <consortium name="International Silkworm Genome Consortium"/>
        </authorList>
    </citation>
    <scope>NUCLEOTIDE SEQUENCE [LARGE SCALE GENOMIC DNA]</scope>
    <source>
        <strain evidence="7">p50T</strain>
    </source>
</reference>
<evidence type="ECO:0000259" key="5">
    <source>
        <dbReference type="PROSITE" id="PS50178"/>
    </source>
</evidence>
<evidence type="ECO:0000256" key="2">
    <source>
        <dbReference type="ARBA" id="ARBA00022771"/>
    </source>
</evidence>
<dbReference type="KEGG" id="bmor:101746517"/>
<reference evidence="6" key="2">
    <citation type="submission" date="2022-06" db="UniProtKB">
        <authorList>
            <consortium name="EnsemblMetazoa"/>
        </authorList>
    </citation>
    <scope>IDENTIFICATION</scope>
    <source>
        <strain evidence="6">p50T (Dazao)</strain>
    </source>
</reference>
<dbReference type="RefSeq" id="XP_037876232.1">
    <property type="nucleotide sequence ID" value="XM_038020304.2"/>
</dbReference>
<name>A0A8R2M738_BOMMO</name>
<dbReference type="GO" id="GO:0044878">
    <property type="term" value="P:mitotic cytokinesis checkpoint signaling"/>
    <property type="evidence" value="ECO:0007669"/>
    <property type="project" value="TreeGrafter"/>
</dbReference>